<name>A8H181_SHEPA</name>
<dbReference type="InterPro" id="IPR036942">
    <property type="entry name" value="Beta-barrel_TonB_sf"/>
</dbReference>
<feature type="domain" description="TonB-dependent receptor plug" evidence="14">
    <location>
        <begin position="62"/>
        <end position="174"/>
    </location>
</feature>
<evidence type="ECO:0000256" key="9">
    <source>
        <dbReference type="PROSITE-ProRule" id="PRU01360"/>
    </source>
</evidence>
<evidence type="ECO:0000256" key="10">
    <source>
        <dbReference type="PROSITE-ProRule" id="PRU10144"/>
    </source>
</evidence>
<dbReference type="InterPro" id="IPR010917">
    <property type="entry name" value="TonB_rcpt_CS"/>
</dbReference>
<keyword evidence="3 9" id="KW-1134">Transmembrane beta strand</keyword>
<keyword evidence="4 9" id="KW-0812">Transmembrane</keyword>
<dbReference type="RefSeq" id="WP_012154251.1">
    <property type="nucleotide sequence ID" value="NC_009901.1"/>
</dbReference>
<dbReference type="InterPro" id="IPR012910">
    <property type="entry name" value="Plug_dom"/>
</dbReference>
<keyword evidence="8 9" id="KW-0998">Cell outer membrane</keyword>
<evidence type="ECO:0000256" key="2">
    <source>
        <dbReference type="ARBA" id="ARBA00022448"/>
    </source>
</evidence>
<dbReference type="Gene3D" id="2.40.170.20">
    <property type="entry name" value="TonB-dependent receptor, beta-barrel domain"/>
    <property type="match status" value="1"/>
</dbReference>
<dbReference type="Pfam" id="PF00593">
    <property type="entry name" value="TonB_dep_Rec_b-barrel"/>
    <property type="match status" value="1"/>
</dbReference>
<keyword evidence="16" id="KW-1185">Reference proteome</keyword>
<dbReference type="EMBL" id="CP000851">
    <property type="protein sequence ID" value="ABV86318.1"/>
    <property type="molecule type" value="Genomic_DNA"/>
</dbReference>
<dbReference type="PANTHER" id="PTHR47234">
    <property type="match status" value="1"/>
</dbReference>
<feature type="chain" id="PRO_5002720125" evidence="12">
    <location>
        <begin position="31"/>
        <end position="925"/>
    </location>
</feature>
<reference evidence="15 16" key="1">
    <citation type="submission" date="2007-10" db="EMBL/GenBank/DDBJ databases">
        <title>Complete sequence of Shewanella pealeana ATCC 700345.</title>
        <authorList>
            <consortium name="US DOE Joint Genome Institute"/>
            <person name="Copeland A."/>
            <person name="Lucas S."/>
            <person name="Lapidus A."/>
            <person name="Barry K."/>
            <person name="Glavina del Rio T."/>
            <person name="Dalin E."/>
            <person name="Tice H."/>
            <person name="Pitluck S."/>
            <person name="Chertkov O."/>
            <person name="Brettin T."/>
            <person name="Bruce D."/>
            <person name="Detter J.C."/>
            <person name="Han C."/>
            <person name="Schmutz J."/>
            <person name="Larimer F."/>
            <person name="Land M."/>
            <person name="Hauser L."/>
            <person name="Kyrpides N."/>
            <person name="Kim E."/>
            <person name="Zhao J.-S.Z."/>
            <person name="Manno D."/>
            <person name="Hawari J."/>
            <person name="Richardson P."/>
        </authorList>
    </citation>
    <scope>NUCLEOTIDE SEQUENCE [LARGE SCALE GENOMIC DNA]</scope>
    <source>
        <strain evidence="16">ATCC 700345 / ANG-SQ1</strain>
    </source>
</reference>
<feature type="signal peptide" evidence="12">
    <location>
        <begin position="1"/>
        <end position="30"/>
    </location>
</feature>
<dbReference type="Pfam" id="PF07715">
    <property type="entry name" value="Plug"/>
    <property type="match status" value="1"/>
</dbReference>
<dbReference type="PROSITE" id="PS52016">
    <property type="entry name" value="TONB_DEPENDENT_REC_3"/>
    <property type="match status" value="1"/>
</dbReference>
<dbReference type="InterPro" id="IPR039426">
    <property type="entry name" value="TonB-dep_rcpt-like"/>
</dbReference>
<comment type="subcellular location">
    <subcellularLocation>
        <location evidence="1 9">Cell outer membrane</location>
        <topology evidence="1 9">Multi-pass membrane protein</topology>
    </subcellularLocation>
</comment>
<dbReference type="PROSITE" id="PS01156">
    <property type="entry name" value="TONB_DEPENDENT_REC_2"/>
    <property type="match status" value="1"/>
</dbReference>
<dbReference type="AlphaFoldDB" id="A8H181"/>
<keyword evidence="5 12" id="KW-0732">Signal</keyword>
<evidence type="ECO:0000256" key="6">
    <source>
        <dbReference type="ARBA" id="ARBA00023077"/>
    </source>
</evidence>
<comment type="similarity">
    <text evidence="9 11">Belongs to the TonB-dependent receptor family.</text>
</comment>
<keyword evidence="2 9" id="KW-0813">Transport</keyword>
<dbReference type="HOGENOM" id="CLU_010745_2_0_6"/>
<evidence type="ECO:0000256" key="3">
    <source>
        <dbReference type="ARBA" id="ARBA00022452"/>
    </source>
</evidence>
<dbReference type="STRING" id="398579.Spea_0991"/>
<sequence>MKSKMKPKMKISALSLAIAMATLTPSTSFAAEAADKPEAKKEMEKMEVTGSRIKRADFEGVAPVTVITADDIANSGLNSIAEVLQSSVANTGGSLNGESDGYTDSASSVNLRGMGANRTLVLINSRRQASFPSAAGGTSNFVDVSDIPSAAVERIEILTGGASAIYGSDAVGGVVNIILKQQYDGAKVAAKYTEPTQGGGEQLDLSYLQGFNTEKSQTLLMLEYKKVESIQTYQRDDLYSPAYYEDEDGDLRWGAGPYGDAAASSWSSRITDYSKVYHEDKYVNLDEQQCNELFGDKGIYTPVGKYDCYYDKYADRGLQSAYDRVNLVLNTNYDLNDDWQIYGMINASYKEATKYKDEKGFGTNIYQDEATGALSYDKYEFEDDNRFYLARRMEEYPGPRTYDTQNTKAAISFGADGTIGEYELDLSWSSSYNKYEKQNHHMVSADALLDIVTFDPNDTDPSKWYPHNELTTEQANLLIADSTKNSDSSMHQFQAVFTGDLMELPAGTAGFATTAEWARESYEDTLDDVTSNGGLIGMGGTGGKGDRDRVAVAGELQIPLLADITGVKSLDLSAALRYDQYLDDSDVGGATTPQVGLSYRPINEIMVRANWGKSFRAPDMHRLYAGRTIGFGGTDYPHPTIPDEIYEDDYRSITQGNLNLEEEKGEFWNVGFVANITDNADITVDWWNIELEGAVKTISTDEMLDDKSYYQTGNYNSCEEMDVVGYLTEFDDDGIENIACMRKGPINSAYEASEGIDTSFNYQFPETAIGEFKFKVAASYLIKKEYQERVDSEIEEQTETDYFPKWKGNASLSWNYEDFSATVYYYYTGEAKGVDLFEYLDENGDDVESMETDTLDAYQTVNITLNYYAPWKGKFTAGVKNLTDEMPPLYDVRNDKHNDWPFYEDDNSSYSNTGRSFFLGYSQKF</sequence>
<evidence type="ECO:0000256" key="5">
    <source>
        <dbReference type="ARBA" id="ARBA00022729"/>
    </source>
</evidence>
<evidence type="ECO:0000256" key="7">
    <source>
        <dbReference type="ARBA" id="ARBA00023136"/>
    </source>
</evidence>
<evidence type="ECO:0000256" key="11">
    <source>
        <dbReference type="RuleBase" id="RU003357"/>
    </source>
</evidence>
<dbReference type="eggNOG" id="COG1629">
    <property type="taxonomic scope" value="Bacteria"/>
</dbReference>
<dbReference type="PANTHER" id="PTHR47234:SF1">
    <property type="entry name" value="TONB-DEPENDENT RECEPTOR"/>
    <property type="match status" value="1"/>
</dbReference>
<dbReference type="KEGG" id="spl:Spea_0991"/>
<dbReference type="SUPFAM" id="SSF56935">
    <property type="entry name" value="Porins"/>
    <property type="match status" value="1"/>
</dbReference>
<evidence type="ECO:0000256" key="8">
    <source>
        <dbReference type="ARBA" id="ARBA00023237"/>
    </source>
</evidence>
<evidence type="ECO:0000256" key="12">
    <source>
        <dbReference type="SAM" id="SignalP"/>
    </source>
</evidence>
<feature type="domain" description="TonB-dependent receptor-like beta-barrel" evidence="13">
    <location>
        <begin position="361"/>
        <end position="882"/>
    </location>
</feature>
<keyword evidence="15" id="KW-0675">Receptor</keyword>
<keyword evidence="6 11" id="KW-0798">TonB box</keyword>
<feature type="short sequence motif" description="TonB C-terminal box" evidence="10">
    <location>
        <begin position="908"/>
        <end position="925"/>
    </location>
</feature>
<gene>
    <name evidence="15" type="ordered locus">Spea_0991</name>
</gene>
<evidence type="ECO:0000256" key="1">
    <source>
        <dbReference type="ARBA" id="ARBA00004571"/>
    </source>
</evidence>
<keyword evidence="7 9" id="KW-0472">Membrane</keyword>
<dbReference type="Gene3D" id="2.170.130.10">
    <property type="entry name" value="TonB-dependent receptor, plug domain"/>
    <property type="match status" value="1"/>
</dbReference>
<accession>A8H181</accession>
<proteinExistence type="inferred from homology"/>
<protein>
    <submittedName>
        <fullName evidence="15">TonB-dependent receptor</fullName>
    </submittedName>
</protein>
<dbReference type="GO" id="GO:0009279">
    <property type="term" value="C:cell outer membrane"/>
    <property type="evidence" value="ECO:0007669"/>
    <property type="project" value="UniProtKB-SubCell"/>
</dbReference>
<evidence type="ECO:0000259" key="14">
    <source>
        <dbReference type="Pfam" id="PF07715"/>
    </source>
</evidence>
<evidence type="ECO:0000313" key="16">
    <source>
        <dbReference type="Proteomes" id="UP000002608"/>
    </source>
</evidence>
<evidence type="ECO:0000256" key="4">
    <source>
        <dbReference type="ARBA" id="ARBA00022692"/>
    </source>
</evidence>
<dbReference type="InterPro" id="IPR000531">
    <property type="entry name" value="Beta-barrel_TonB"/>
</dbReference>
<evidence type="ECO:0000313" key="15">
    <source>
        <dbReference type="EMBL" id="ABV86318.1"/>
    </source>
</evidence>
<dbReference type="Proteomes" id="UP000002608">
    <property type="component" value="Chromosome"/>
</dbReference>
<dbReference type="InterPro" id="IPR037066">
    <property type="entry name" value="Plug_dom_sf"/>
</dbReference>
<evidence type="ECO:0000259" key="13">
    <source>
        <dbReference type="Pfam" id="PF00593"/>
    </source>
</evidence>
<organism evidence="15 16">
    <name type="scientific">Shewanella pealeana (strain ATCC 700345 / ANG-SQ1)</name>
    <dbReference type="NCBI Taxonomy" id="398579"/>
    <lineage>
        <taxon>Bacteria</taxon>
        <taxon>Pseudomonadati</taxon>
        <taxon>Pseudomonadota</taxon>
        <taxon>Gammaproteobacteria</taxon>
        <taxon>Alteromonadales</taxon>
        <taxon>Shewanellaceae</taxon>
        <taxon>Shewanella</taxon>
    </lineage>
</organism>
<dbReference type="eggNOG" id="COG4771">
    <property type="taxonomic scope" value="Bacteria"/>
</dbReference>